<evidence type="ECO:0000313" key="12">
    <source>
        <dbReference type="Proteomes" id="UP000023152"/>
    </source>
</evidence>
<comment type="subcellular location">
    <subcellularLocation>
        <location evidence="1">Nucleus</location>
    </subcellularLocation>
</comment>
<evidence type="ECO:0000256" key="7">
    <source>
        <dbReference type="ARBA" id="ARBA00023242"/>
    </source>
</evidence>
<evidence type="ECO:0000313" key="11">
    <source>
        <dbReference type="EMBL" id="ETO09517.1"/>
    </source>
</evidence>
<proteinExistence type="predicted"/>
<accession>X6M7T8</accession>
<keyword evidence="9" id="KW-0812">Transmembrane</keyword>
<feature type="transmembrane region" description="Helical" evidence="9">
    <location>
        <begin position="504"/>
        <end position="521"/>
    </location>
</feature>
<feature type="domain" description="C2H2-type" evidence="10">
    <location>
        <begin position="377"/>
        <end position="404"/>
    </location>
</feature>
<dbReference type="Gene3D" id="3.30.160.60">
    <property type="entry name" value="Classic Zinc Finger"/>
    <property type="match status" value="3"/>
</dbReference>
<feature type="domain" description="C2H2-type" evidence="10">
    <location>
        <begin position="404"/>
        <end position="431"/>
    </location>
</feature>
<keyword evidence="6" id="KW-0804">Transcription</keyword>
<evidence type="ECO:0000256" key="9">
    <source>
        <dbReference type="SAM" id="Phobius"/>
    </source>
</evidence>
<dbReference type="GO" id="GO:0001227">
    <property type="term" value="F:DNA-binding transcription repressor activity, RNA polymerase II-specific"/>
    <property type="evidence" value="ECO:0007669"/>
    <property type="project" value="TreeGrafter"/>
</dbReference>
<evidence type="ECO:0000256" key="4">
    <source>
        <dbReference type="ARBA" id="ARBA00022833"/>
    </source>
</evidence>
<keyword evidence="8" id="KW-0863">Zinc-finger</keyword>
<keyword evidence="2" id="KW-0479">Metal-binding</keyword>
<dbReference type="OrthoDB" id="654211at2759"/>
<dbReference type="PANTHER" id="PTHR24399">
    <property type="entry name" value="ZINC FINGER AND BTB DOMAIN-CONTAINING"/>
    <property type="match status" value="1"/>
</dbReference>
<evidence type="ECO:0000256" key="5">
    <source>
        <dbReference type="ARBA" id="ARBA00023015"/>
    </source>
</evidence>
<keyword evidence="3" id="KW-0677">Repeat</keyword>
<reference evidence="11 12" key="1">
    <citation type="journal article" date="2013" name="Curr. Biol.">
        <title>The Genome of the Foraminiferan Reticulomyxa filosa.</title>
        <authorList>
            <person name="Glockner G."/>
            <person name="Hulsmann N."/>
            <person name="Schleicher M."/>
            <person name="Noegel A.A."/>
            <person name="Eichinger L."/>
            <person name="Gallinger C."/>
            <person name="Pawlowski J."/>
            <person name="Sierra R."/>
            <person name="Euteneuer U."/>
            <person name="Pillet L."/>
            <person name="Moustafa A."/>
            <person name="Platzer M."/>
            <person name="Groth M."/>
            <person name="Szafranski K."/>
            <person name="Schliwa M."/>
        </authorList>
    </citation>
    <scope>NUCLEOTIDE SEQUENCE [LARGE SCALE GENOMIC DNA]</scope>
</reference>
<dbReference type="InterPro" id="IPR036236">
    <property type="entry name" value="Znf_C2H2_sf"/>
</dbReference>
<dbReference type="GO" id="GO:0008270">
    <property type="term" value="F:zinc ion binding"/>
    <property type="evidence" value="ECO:0007669"/>
    <property type="project" value="UniProtKB-KW"/>
</dbReference>
<evidence type="ECO:0000256" key="8">
    <source>
        <dbReference type="PROSITE-ProRule" id="PRU00042"/>
    </source>
</evidence>
<feature type="transmembrane region" description="Helical" evidence="9">
    <location>
        <begin position="557"/>
        <end position="579"/>
    </location>
</feature>
<feature type="transmembrane region" description="Helical" evidence="9">
    <location>
        <begin position="533"/>
        <end position="551"/>
    </location>
</feature>
<evidence type="ECO:0000256" key="3">
    <source>
        <dbReference type="ARBA" id="ARBA00022737"/>
    </source>
</evidence>
<evidence type="ECO:0000256" key="1">
    <source>
        <dbReference type="ARBA" id="ARBA00004123"/>
    </source>
</evidence>
<gene>
    <name evidence="11" type="ORF">RFI_27862</name>
</gene>
<dbReference type="GO" id="GO:0000978">
    <property type="term" value="F:RNA polymerase II cis-regulatory region sequence-specific DNA binding"/>
    <property type="evidence" value="ECO:0007669"/>
    <property type="project" value="TreeGrafter"/>
</dbReference>
<dbReference type="InterPro" id="IPR013087">
    <property type="entry name" value="Znf_C2H2_type"/>
</dbReference>
<dbReference type="PANTHER" id="PTHR24399:SF23">
    <property type="entry name" value="C2H2-TYPE DOMAIN-CONTAINING PROTEIN"/>
    <property type="match status" value="1"/>
</dbReference>
<keyword evidence="9" id="KW-0472">Membrane</keyword>
<keyword evidence="7" id="KW-0539">Nucleus</keyword>
<dbReference type="SMART" id="SM00355">
    <property type="entry name" value="ZnF_C2H2"/>
    <property type="match status" value="2"/>
</dbReference>
<evidence type="ECO:0000259" key="10">
    <source>
        <dbReference type="PROSITE" id="PS50157"/>
    </source>
</evidence>
<organism evidence="11 12">
    <name type="scientific">Reticulomyxa filosa</name>
    <dbReference type="NCBI Taxonomy" id="46433"/>
    <lineage>
        <taxon>Eukaryota</taxon>
        <taxon>Sar</taxon>
        <taxon>Rhizaria</taxon>
        <taxon>Retaria</taxon>
        <taxon>Foraminifera</taxon>
        <taxon>Monothalamids</taxon>
        <taxon>Reticulomyxidae</taxon>
        <taxon>Reticulomyxa</taxon>
    </lineage>
</organism>
<dbReference type="Pfam" id="PF00096">
    <property type="entry name" value="zf-C2H2"/>
    <property type="match status" value="2"/>
</dbReference>
<comment type="caution">
    <text evidence="11">The sequence shown here is derived from an EMBL/GenBank/DDBJ whole genome shotgun (WGS) entry which is preliminary data.</text>
</comment>
<keyword evidence="4" id="KW-0862">Zinc</keyword>
<keyword evidence="12" id="KW-1185">Reference proteome</keyword>
<dbReference type="SUPFAM" id="SSF57667">
    <property type="entry name" value="beta-beta-alpha zinc fingers"/>
    <property type="match status" value="2"/>
</dbReference>
<keyword evidence="5" id="KW-0805">Transcription regulation</keyword>
<evidence type="ECO:0000256" key="2">
    <source>
        <dbReference type="ARBA" id="ARBA00022723"/>
    </source>
</evidence>
<protein>
    <recommendedName>
        <fullName evidence="10">C2H2-type domain-containing protein</fullName>
    </recommendedName>
</protein>
<name>X6M7T8_RETFI</name>
<dbReference type="PROSITE" id="PS50157">
    <property type="entry name" value="ZINC_FINGER_C2H2_2"/>
    <property type="match status" value="2"/>
</dbReference>
<dbReference type="GO" id="GO:0005654">
    <property type="term" value="C:nucleoplasm"/>
    <property type="evidence" value="ECO:0007669"/>
    <property type="project" value="TreeGrafter"/>
</dbReference>
<dbReference type="AlphaFoldDB" id="X6M7T8"/>
<evidence type="ECO:0000256" key="6">
    <source>
        <dbReference type="ARBA" id="ARBA00023163"/>
    </source>
</evidence>
<sequence length="632" mass="72162">MAQLVIIRDIPTCETNYSNHANQDNITGAHPGNAMYRQSEESRQGWMRNENKPSNIGSGVMLTNYLNEKLLTTNGHVNVDNYKMTSPPIFPPEERIDKSNERNQVILLLPYNPTPILADREGNVHCQVNWMERSSGSFSENGDNSSSSTINTRPLVGSVSHVHSDDAINNTNNNINNSNGANIDNQLLWMDGRNKNNYASVHPFDCPNIELISANGDLSYSIQPNTATTIENHPLNSVLVQLLSNASKPLSKLFPIKKKLSLKKKYIYKYMYIDTHNQSVSATSDEWIHYLNVLPPLPFLLPSPSQTTVVDQEQKKSGELKQEPTVVLDSNENSPLITLKQVSRKGRPSTAYVGPPSAVSTGHRVIKRRCDISEKKFVCKVCGKKYKYETNLITHSKVHTEQALECHYCHKKFGRKTNYVEHLRIHTNERPYKCRYCDKSFKQNHGKSDRDLNILSHFHKLFGVDEYNNIGGTRKNNNKQKNAPIPMKGHTYARIFTKLIHNSGLLFIRLLCYFFFLLSFLPEGCLTASKKKLVLLCIFLFYFIFVIFSNISFSLRFLFCFICLLILFAGILSIFVTFVEQLLYFVSCFHLNYLFDIDIKFCSCRTSTRNNALPQNELSLLFFTTSHTSINF</sequence>
<dbReference type="PROSITE" id="PS00028">
    <property type="entry name" value="ZINC_FINGER_C2H2_1"/>
    <property type="match status" value="2"/>
</dbReference>
<dbReference type="EMBL" id="ASPP01024023">
    <property type="protein sequence ID" value="ETO09517.1"/>
    <property type="molecule type" value="Genomic_DNA"/>
</dbReference>
<dbReference type="Proteomes" id="UP000023152">
    <property type="component" value="Unassembled WGS sequence"/>
</dbReference>
<keyword evidence="9" id="KW-1133">Transmembrane helix</keyword>